<dbReference type="RefSeq" id="WP_379529377.1">
    <property type="nucleotide sequence ID" value="NZ_JBHSBI010000009.1"/>
</dbReference>
<feature type="domain" description="Hydantoinase B/oxoprolinase" evidence="2">
    <location>
        <begin position="4"/>
        <end position="528"/>
    </location>
</feature>
<name>A0ABV8G9G7_9ACTN</name>
<feature type="region of interest" description="Disordered" evidence="1">
    <location>
        <begin position="575"/>
        <end position="632"/>
    </location>
</feature>
<evidence type="ECO:0000313" key="4">
    <source>
        <dbReference type="Proteomes" id="UP001595851"/>
    </source>
</evidence>
<dbReference type="Proteomes" id="UP001595851">
    <property type="component" value="Unassembled WGS sequence"/>
</dbReference>
<gene>
    <name evidence="3" type="ORF">ACFOY2_18970</name>
</gene>
<keyword evidence="4" id="KW-1185">Reference proteome</keyword>
<evidence type="ECO:0000256" key="1">
    <source>
        <dbReference type="SAM" id="MobiDB-lite"/>
    </source>
</evidence>
<dbReference type="Pfam" id="PF02538">
    <property type="entry name" value="Hydantoinase_B"/>
    <property type="match status" value="1"/>
</dbReference>
<feature type="compositionally biased region" description="Polar residues" evidence="1">
    <location>
        <begin position="578"/>
        <end position="594"/>
    </location>
</feature>
<sequence length="716" mass="74452">MRLDPVTLEIVGNRLTAMTEEMCLTLQRTSRSLYVKETADFCCAFAGLDGGFVAYPRGIGVSGFVGLNVLTAVRAAGPLEPGDVIITNDPYRSGGLATHLTDIQLIEPYFHEGELIGYGWAFIHCSDIGGRVPSSLSPINDEIFQEGLQIPPVRLVRAGEPVRDVEALISANSRTPEANLGDIRAMRAALRTGGERLAGVIAQHGVDTVLAAQGDLVDYSADKARAALAGLGDGTYRFVDYLDDDAVSGIPVRLSVTATLKAGDLHLDFTGTDPQVAAAFNIATLGRPHAWITTRVLALICTLDPGIALNAGLIAPISVTTPEGSLVNPVHPAAVGVRHASANRVNDAVGGALGLAAPHVLPAASSGLVVPVVVAEPRGSGQNVQVLEPMVGGTGAREGSDGVDGRDSGISNLSNNPVETVETEIGVEILTYGLRPDSGGAGRWRGGCGLELTFRVLGEGSKLLARGLERMCFRPWGVRGGGPGTPTELIVNPGTARERRHFKIDVLSLEPGDVVSLLTSGAGGYGDPYTRDPEAVLRDVERGVVSREGAERAYGVVVREADDGGLSIDAAATAASRGGQSATSDAATPETATAASRGGRSATSDAAAPNGLTAASPEAARPGDSLGAVPREGFVGGGPERLAWESVFDVDAVDRLVTALFQLPGPARTPRRRAVYTRVLDTLPEGFPRTPPTAGQIDTARRTLADEIFALERAHA</sequence>
<dbReference type="EMBL" id="JBHSBI010000009">
    <property type="protein sequence ID" value="MFC4009322.1"/>
    <property type="molecule type" value="Genomic_DNA"/>
</dbReference>
<organism evidence="3 4">
    <name type="scientific">Nonomuraea purpurea</name>
    <dbReference type="NCBI Taxonomy" id="1849276"/>
    <lineage>
        <taxon>Bacteria</taxon>
        <taxon>Bacillati</taxon>
        <taxon>Actinomycetota</taxon>
        <taxon>Actinomycetes</taxon>
        <taxon>Streptosporangiales</taxon>
        <taxon>Streptosporangiaceae</taxon>
        <taxon>Nonomuraea</taxon>
    </lineage>
</organism>
<reference evidence="4" key="1">
    <citation type="journal article" date="2019" name="Int. J. Syst. Evol. Microbiol.">
        <title>The Global Catalogue of Microorganisms (GCM) 10K type strain sequencing project: providing services to taxonomists for standard genome sequencing and annotation.</title>
        <authorList>
            <consortium name="The Broad Institute Genomics Platform"/>
            <consortium name="The Broad Institute Genome Sequencing Center for Infectious Disease"/>
            <person name="Wu L."/>
            <person name="Ma J."/>
        </authorList>
    </citation>
    <scope>NUCLEOTIDE SEQUENCE [LARGE SCALE GENOMIC DNA]</scope>
    <source>
        <strain evidence="4">TBRC 1276</strain>
    </source>
</reference>
<accession>A0ABV8G9G7</accession>
<dbReference type="InterPro" id="IPR003692">
    <property type="entry name" value="Hydantoinase_B"/>
</dbReference>
<dbReference type="InterPro" id="IPR045079">
    <property type="entry name" value="Oxoprolinase-like"/>
</dbReference>
<dbReference type="PANTHER" id="PTHR11365">
    <property type="entry name" value="5-OXOPROLINASE RELATED"/>
    <property type="match status" value="1"/>
</dbReference>
<comment type="caution">
    <text evidence="3">The sequence shown here is derived from an EMBL/GenBank/DDBJ whole genome shotgun (WGS) entry which is preliminary data.</text>
</comment>
<evidence type="ECO:0000313" key="3">
    <source>
        <dbReference type="EMBL" id="MFC4009322.1"/>
    </source>
</evidence>
<protein>
    <submittedName>
        <fullName evidence="3">Hydantoinase B/oxoprolinase family protein</fullName>
    </submittedName>
</protein>
<evidence type="ECO:0000259" key="2">
    <source>
        <dbReference type="Pfam" id="PF02538"/>
    </source>
</evidence>
<proteinExistence type="predicted"/>
<dbReference type="PANTHER" id="PTHR11365:SF23">
    <property type="entry name" value="HYPOTHETICAL 5-OXOPROLINASE (EUROFUNG)-RELATED"/>
    <property type="match status" value="1"/>
</dbReference>